<reference evidence="3 4" key="1">
    <citation type="submission" date="2017-09" db="EMBL/GenBank/DDBJ databases">
        <title>High-quality draft genome sequence of Butyrivibrio fibrisolvens INBov1, isolated from cow rumen.</title>
        <authorList>
            <person name="Rodriguez Hernaez J."/>
            <person name="Rivarola M."/>
            <person name="Paniego N."/>
            <person name="Cravero S."/>
            <person name="Ceron Cucchi M."/>
            <person name="Martinez M.C."/>
        </authorList>
    </citation>
    <scope>NUCLEOTIDE SEQUENCE [LARGE SCALE GENOMIC DNA]</scope>
    <source>
        <strain evidence="3 4">INBov1</strain>
    </source>
</reference>
<accession>A0A317G2N5</accession>
<organism evidence="3 4">
    <name type="scientific">Butyrivibrio fibrisolvens</name>
    <dbReference type="NCBI Taxonomy" id="831"/>
    <lineage>
        <taxon>Bacteria</taxon>
        <taxon>Bacillati</taxon>
        <taxon>Bacillota</taxon>
        <taxon>Clostridia</taxon>
        <taxon>Lachnospirales</taxon>
        <taxon>Lachnospiraceae</taxon>
        <taxon>Butyrivibrio</taxon>
    </lineage>
</organism>
<feature type="transmembrane region" description="Helical" evidence="2">
    <location>
        <begin position="171"/>
        <end position="188"/>
    </location>
</feature>
<evidence type="ECO:0000313" key="3">
    <source>
        <dbReference type="EMBL" id="PWT28324.1"/>
    </source>
</evidence>
<feature type="transmembrane region" description="Helical" evidence="2">
    <location>
        <begin position="145"/>
        <end position="165"/>
    </location>
</feature>
<evidence type="ECO:0000313" key="4">
    <source>
        <dbReference type="Proteomes" id="UP000245488"/>
    </source>
</evidence>
<feature type="transmembrane region" description="Helical" evidence="2">
    <location>
        <begin position="235"/>
        <end position="255"/>
    </location>
</feature>
<protein>
    <submittedName>
        <fullName evidence="3">Uncharacterized protein</fullName>
    </submittedName>
</protein>
<feature type="compositionally biased region" description="Low complexity" evidence="1">
    <location>
        <begin position="400"/>
        <end position="424"/>
    </location>
</feature>
<evidence type="ECO:0000256" key="2">
    <source>
        <dbReference type="SAM" id="Phobius"/>
    </source>
</evidence>
<dbReference type="EMBL" id="NXNG01000001">
    <property type="protein sequence ID" value="PWT28324.1"/>
    <property type="molecule type" value="Genomic_DNA"/>
</dbReference>
<feature type="region of interest" description="Disordered" evidence="1">
    <location>
        <begin position="400"/>
        <end position="433"/>
    </location>
</feature>
<dbReference type="AlphaFoldDB" id="A0A317G2N5"/>
<feature type="transmembrane region" description="Helical" evidence="2">
    <location>
        <begin position="113"/>
        <end position="133"/>
    </location>
</feature>
<evidence type="ECO:0000256" key="1">
    <source>
        <dbReference type="SAM" id="MobiDB-lite"/>
    </source>
</evidence>
<feature type="transmembrane region" description="Helical" evidence="2">
    <location>
        <begin position="62"/>
        <end position="82"/>
    </location>
</feature>
<feature type="transmembrane region" description="Helical" evidence="2">
    <location>
        <begin position="17"/>
        <end position="41"/>
    </location>
</feature>
<sequence length="433" mass="49068">MTLKAYINPDFTFGEKILFFLIGLVGVLLCTFGARLVTRLISGGQTKDKNELLKKADSNVELFYEMIISGSSVMSFAVSYVVCNHIYSLIQTSGESGAGWMLFYNIWSEGKDFALLLLICLSCVLNTILDKLIIPLKMIDRDKKATVRMLSMFYVIIILVYLNIIGDESEYSPVMMYYLGLMIGRFVYFDASFKDFVVALKNMFLNLHLLIMGIILTGVVCYIGFSAGYLLERNYYIVGIFYTHLFMLIAVFVLHHSYSIIKMIRKPATPKERYQEADYYGNQYDNGDQYSNGKQYDHVTSSNGYNKNANNFAYYNNADQDNNTYNGGLYYGAANTKMAKGPSQNTGAGNRTSQNMVVVTRGNTNKRPVNRVQNPKVAYNKAQSMKMPDKANGNMKNNLTANRNINTNRNTTNNTNKNNNTIRNTNKHISNNR</sequence>
<keyword evidence="2" id="KW-0472">Membrane</keyword>
<dbReference type="Proteomes" id="UP000245488">
    <property type="component" value="Chromosome"/>
</dbReference>
<keyword evidence="4" id="KW-1185">Reference proteome</keyword>
<name>A0A317G2N5_BUTFI</name>
<proteinExistence type="predicted"/>
<dbReference type="RefSeq" id="WP_110073524.1">
    <property type="nucleotide sequence ID" value="NZ_CM009896.1"/>
</dbReference>
<comment type="caution">
    <text evidence="3">The sequence shown here is derived from an EMBL/GenBank/DDBJ whole genome shotgun (WGS) entry which is preliminary data.</text>
</comment>
<gene>
    <name evidence="3" type="ORF">CPT75_14935</name>
</gene>
<keyword evidence="2" id="KW-1133">Transmembrane helix</keyword>
<keyword evidence="2" id="KW-0812">Transmembrane</keyword>
<feature type="transmembrane region" description="Helical" evidence="2">
    <location>
        <begin position="209"/>
        <end position="229"/>
    </location>
</feature>